<accession>U4QBL9</accession>
<evidence type="ECO:0000313" key="1">
    <source>
        <dbReference type="EMBL" id="CDI41872.1"/>
    </source>
</evidence>
<reference evidence="1 2" key="1">
    <citation type="submission" date="2013-09" db="EMBL/GenBank/DDBJ databases">
        <title>Draft Genome Sequence of five Lactobacillus helveticus strains CIRM-BIA 101T, 103, 104, 951 and 953 isolated from milk product.</title>
        <authorList>
            <person name="Valence F."/>
            <person name="Chuat V."/>
            <person name="Ma L."/>
            <person name="Creno S."/>
            <person name="Falentin H."/>
            <person name="Lortal S."/>
            <person name="Bizet C."/>
            <person name="Clermont D."/>
            <person name="Loux V."/>
            <person name="Bouchier C."/>
            <person name="Cousin S."/>
        </authorList>
    </citation>
    <scope>NUCLEOTIDE SEQUENCE [LARGE SCALE GENOMIC DNA]</scope>
    <source>
        <strain evidence="1 2">CIRM-BIA 953</strain>
    </source>
</reference>
<dbReference type="EMBL" id="CBUH010000059">
    <property type="protein sequence ID" value="CDI41872.1"/>
    <property type="molecule type" value="Genomic_DNA"/>
</dbReference>
<comment type="caution">
    <text evidence="1">The sequence shown here is derived from an EMBL/GenBank/DDBJ whole genome shotgun (WGS) entry which is preliminary data.</text>
</comment>
<dbReference type="Proteomes" id="UP000017243">
    <property type="component" value="Unassembled WGS sequence"/>
</dbReference>
<evidence type="ECO:0000313" key="2">
    <source>
        <dbReference type="Proteomes" id="UP000017243"/>
    </source>
</evidence>
<name>U4QBL9_LACHE</name>
<dbReference type="Gene3D" id="3.20.20.70">
    <property type="entry name" value="Aldolase class I"/>
    <property type="match status" value="1"/>
</dbReference>
<dbReference type="Pfam" id="PF02065">
    <property type="entry name" value="Melibiase"/>
    <property type="match status" value="1"/>
</dbReference>
<protein>
    <submittedName>
        <fullName evidence="1">Uncharacterized protein</fullName>
    </submittedName>
</protein>
<dbReference type="InterPro" id="IPR013785">
    <property type="entry name" value="Aldolase_TIM"/>
</dbReference>
<proteinExistence type="predicted"/>
<sequence>MFSSGGGRFDAGMAYYMPQIWTSDDTMLLIG</sequence>
<organism evidence="1 2">
    <name type="scientific">Lactobacillus helveticus CIRM-BIA 953</name>
    <dbReference type="NCBI Taxonomy" id="1226335"/>
    <lineage>
        <taxon>Bacteria</taxon>
        <taxon>Bacillati</taxon>
        <taxon>Bacillota</taxon>
        <taxon>Bacilli</taxon>
        <taxon>Lactobacillales</taxon>
        <taxon>Lactobacillaceae</taxon>
        <taxon>Lactobacillus</taxon>
    </lineage>
</organism>
<gene>
    <name evidence="1" type="ORF">LHCIRMBIA953_01404</name>
</gene>
<dbReference type="AlphaFoldDB" id="U4QBL9"/>